<keyword evidence="3" id="KW-0812">Transmembrane</keyword>
<keyword evidence="6" id="KW-1133">Transmembrane helix</keyword>
<dbReference type="InterPro" id="IPR003439">
    <property type="entry name" value="ABC_transporter-like_ATP-bd"/>
</dbReference>
<gene>
    <name evidence="10" type="ORF">PSNMU_V1.4_AUG-EV-PASAV3_0087750</name>
</gene>
<dbReference type="Gene3D" id="3.40.50.300">
    <property type="entry name" value="P-loop containing nucleotide triphosphate hydrolases"/>
    <property type="match status" value="1"/>
</dbReference>
<reference evidence="10 11" key="1">
    <citation type="submission" date="2019-01" db="EMBL/GenBank/DDBJ databases">
        <authorList>
            <person name="Ferrante I. M."/>
        </authorList>
    </citation>
    <scope>NUCLEOTIDE SEQUENCE [LARGE SCALE GENOMIC DNA]</scope>
    <source>
        <strain evidence="10 11">B856</strain>
    </source>
</reference>
<dbReference type="PROSITE" id="PS00211">
    <property type="entry name" value="ABC_TRANSPORTER_1"/>
    <property type="match status" value="1"/>
</dbReference>
<evidence type="ECO:0000256" key="4">
    <source>
        <dbReference type="ARBA" id="ARBA00022741"/>
    </source>
</evidence>
<dbReference type="GO" id="GO:0016887">
    <property type="term" value="F:ATP hydrolysis activity"/>
    <property type="evidence" value="ECO:0007669"/>
    <property type="project" value="InterPro"/>
</dbReference>
<dbReference type="OrthoDB" id="66620at2759"/>
<organism evidence="10 11">
    <name type="scientific">Pseudo-nitzschia multistriata</name>
    <dbReference type="NCBI Taxonomy" id="183589"/>
    <lineage>
        <taxon>Eukaryota</taxon>
        <taxon>Sar</taxon>
        <taxon>Stramenopiles</taxon>
        <taxon>Ochrophyta</taxon>
        <taxon>Bacillariophyta</taxon>
        <taxon>Bacillariophyceae</taxon>
        <taxon>Bacillariophycidae</taxon>
        <taxon>Bacillariales</taxon>
        <taxon>Bacillariaceae</taxon>
        <taxon>Pseudo-nitzschia</taxon>
    </lineage>
</organism>
<evidence type="ECO:0000256" key="6">
    <source>
        <dbReference type="ARBA" id="ARBA00022989"/>
    </source>
</evidence>
<dbReference type="PROSITE" id="PS50893">
    <property type="entry name" value="ABC_TRANSPORTER_2"/>
    <property type="match status" value="1"/>
</dbReference>
<accession>A0A448ZIM9</accession>
<dbReference type="PANTHER" id="PTHR48041:SF139">
    <property type="entry name" value="PROTEIN SCARLET"/>
    <property type="match status" value="1"/>
</dbReference>
<dbReference type="InterPro" id="IPR050352">
    <property type="entry name" value="ABCG_transporters"/>
</dbReference>
<dbReference type="InterPro" id="IPR017871">
    <property type="entry name" value="ABC_transporter-like_CS"/>
</dbReference>
<evidence type="ECO:0000313" key="11">
    <source>
        <dbReference type="Proteomes" id="UP000291116"/>
    </source>
</evidence>
<dbReference type="GO" id="GO:0140359">
    <property type="term" value="F:ABC-type transporter activity"/>
    <property type="evidence" value="ECO:0007669"/>
    <property type="project" value="InterPro"/>
</dbReference>
<evidence type="ECO:0000256" key="1">
    <source>
        <dbReference type="ARBA" id="ARBA00004141"/>
    </source>
</evidence>
<evidence type="ECO:0000313" key="10">
    <source>
        <dbReference type="EMBL" id="VEU41831.1"/>
    </source>
</evidence>
<dbReference type="GO" id="GO:0005524">
    <property type="term" value="F:ATP binding"/>
    <property type="evidence" value="ECO:0007669"/>
    <property type="project" value="UniProtKB-KW"/>
</dbReference>
<feature type="domain" description="ABC transporter" evidence="9">
    <location>
        <begin position="44"/>
        <end position="293"/>
    </location>
</feature>
<keyword evidence="7" id="KW-0472">Membrane</keyword>
<dbReference type="InterPro" id="IPR003593">
    <property type="entry name" value="AAA+_ATPase"/>
</dbReference>
<evidence type="ECO:0000256" key="8">
    <source>
        <dbReference type="SAM" id="SignalP"/>
    </source>
</evidence>
<dbReference type="EMBL" id="CAACVS010000388">
    <property type="protein sequence ID" value="VEU41831.1"/>
    <property type="molecule type" value="Genomic_DNA"/>
</dbReference>
<feature type="chain" id="PRO_5019229982" description="ABC transporter domain-containing protein" evidence="8">
    <location>
        <begin position="24"/>
        <end position="482"/>
    </location>
</feature>
<dbReference type="SMART" id="SM00382">
    <property type="entry name" value="AAA"/>
    <property type="match status" value="1"/>
</dbReference>
<proteinExistence type="predicted"/>
<keyword evidence="4" id="KW-0547">Nucleotide-binding</keyword>
<evidence type="ECO:0000256" key="2">
    <source>
        <dbReference type="ARBA" id="ARBA00022448"/>
    </source>
</evidence>
<keyword evidence="2" id="KW-0813">Transport</keyword>
<dbReference type="SUPFAM" id="SSF52540">
    <property type="entry name" value="P-loop containing nucleoside triphosphate hydrolases"/>
    <property type="match status" value="1"/>
</dbReference>
<evidence type="ECO:0000256" key="5">
    <source>
        <dbReference type="ARBA" id="ARBA00022840"/>
    </source>
</evidence>
<dbReference type="PANTHER" id="PTHR48041">
    <property type="entry name" value="ABC TRANSPORTER G FAMILY MEMBER 28"/>
    <property type="match status" value="1"/>
</dbReference>
<keyword evidence="8" id="KW-0732">Signal</keyword>
<dbReference type="GO" id="GO:0016020">
    <property type="term" value="C:membrane"/>
    <property type="evidence" value="ECO:0007669"/>
    <property type="project" value="UniProtKB-SubCell"/>
</dbReference>
<dbReference type="Pfam" id="PF00005">
    <property type="entry name" value="ABC_tran"/>
    <property type="match status" value="1"/>
</dbReference>
<protein>
    <recommendedName>
        <fullName evidence="9">ABC transporter domain-containing protein</fullName>
    </recommendedName>
</protein>
<keyword evidence="11" id="KW-1185">Reference proteome</keyword>
<dbReference type="Proteomes" id="UP000291116">
    <property type="component" value="Unassembled WGS sequence"/>
</dbReference>
<evidence type="ECO:0000256" key="7">
    <source>
        <dbReference type="ARBA" id="ARBA00023136"/>
    </source>
</evidence>
<dbReference type="Pfam" id="PF19055">
    <property type="entry name" value="ABC2_membrane_7"/>
    <property type="match status" value="1"/>
</dbReference>
<name>A0A448ZIM9_9STRA</name>
<comment type="subcellular location">
    <subcellularLocation>
        <location evidence="1">Membrane</location>
        <topology evidence="1">Multi-pass membrane protein</topology>
    </subcellularLocation>
</comment>
<dbReference type="InterPro" id="IPR027417">
    <property type="entry name" value="P-loop_NTPase"/>
</dbReference>
<dbReference type="AlphaFoldDB" id="A0A448ZIM9"/>
<evidence type="ECO:0000259" key="9">
    <source>
        <dbReference type="PROSITE" id="PS50893"/>
    </source>
</evidence>
<feature type="signal peptide" evidence="8">
    <location>
        <begin position="1"/>
        <end position="23"/>
    </location>
</feature>
<evidence type="ECO:0000256" key="3">
    <source>
        <dbReference type="ARBA" id="ARBA00022692"/>
    </source>
</evidence>
<sequence>MRLGSYWISLAFVYLALVRRSIGGESTLDLEIRGENATGLPSGLYWNNLSVQTSDGTFLLRRCCGCVENGHICGILGPSGAGKSTTLSAFSGTISPSSGLEVNGEIFYFDKPMQTMEPLTVQGGHVAWMQQKDNFFDMLTVQETLELAAFLELPQQVEKERSRRVKSIMESLGLMKLKDRRIEDSSADNGLSGGEKRRLSLALELVSMPKLFLADEPSSGLDSTMSKKVVNLIQKLVRERNIPCILSLHQPRSSIFKMLDSLILLGPGGYVCYHGKASEAVSYFASLGYQCPEQTNPAEFLLDLVSVDSEDIFQAREDELRVSQLASSFAESQHSMDSFAVSELKTKNSIIEEKAKLSPSTKRREQPFRGIRRFGRLLLRSWRQNIRNYRVNLFRLVASGGNAYLFTRIFHSIKKGSFTAKSVADRVALLSFGVINMRFVAKQIVKNVFLNCNQVLKPVLLNKKFLRPHYVSVFHLNSALPA</sequence>
<dbReference type="InterPro" id="IPR043926">
    <property type="entry name" value="ABCG_dom"/>
</dbReference>
<keyword evidence="5" id="KW-0067">ATP-binding</keyword>